<dbReference type="Proteomes" id="UP000823775">
    <property type="component" value="Unassembled WGS sequence"/>
</dbReference>
<proteinExistence type="predicted"/>
<reference evidence="1 2" key="1">
    <citation type="journal article" date="2021" name="BMC Genomics">
        <title>Datura genome reveals duplications of psychoactive alkaloid biosynthetic genes and high mutation rate following tissue culture.</title>
        <authorList>
            <person name="Rajewski A."/>
            <person name="Carter-House D."/>
            <person name="Stajich J."/>
            <person name="Litt A."/>
        </authorList>
    </citation>
    <scope>NUCLEOTIDE SEQUENCE [LARGE SCALE GENOMIC DNA]</scope>
    <source>
        <strain evidence="1">AR-01</strain>
    </source>
</reference>
<accession>A0ABS8VIA8</accession>
<comment type="caution">
    <text evidence="1">The sequence shown here is derived from an EMBL/GenBank/DDBJ whole genome shotgun (WGS) entry which is preliminary data.</text>
</comment>
<dbReference type="InterPro" id="IPR007750">
    <property type="entry name" value="DUF674"/>
</dbReference>
<dbReference type="EMBL" id="JACEIK010005021">
    <property type="protein sequence ID" value="MCE0480528.1"/>
    <property type="molecule type" value="Genomic_DNA"/>
</dbReference>
<evidence type="ECO:0000313" key="1">
    <source>
        <dbReference type="EMBL" id="MCE0480528.1"/>
    </source>
</evidence>
<dbReference type="PANTHER" id="PTHR33103:SF118">
    <property type="match status" value="1"/>
</dbReference>
<evidence type="ECO:0000313" key="2">
    <source>
        <dbReference type="Proteomes" id="UP000823775"/>
    </source>
</evidence>
<dbReference type="PANTHER" id="PTHR33103">
    <property type="entry name" value="OS01G0153900 PROTEIN"/>
    <property type="match status" value="1"/>
</dbReference>
<keyword evidence="2" id="KW-1185">Reference proteome</keyword>
<organism evidence="1 2">
    <name type="scientific">Datura stramonium</name>
    <name type="common">Jimsonweed</name>
    <name type="synonym">Common thornapple</name>
    <dbReference type="NCBI Taxonomy" id="4076"/>
    <lineage>
        <taxon>Eukaryota</taxon>
        <taxon>Viridiplantae</taxon>
        <taxon>Streptophyta</taxon>
        <taxon>Embryophyta</taxon>
        <taxon>Tracheophyta</taxon>
        <taxon>Spermatophyta</taxon>
        <taxon>Magnoliopsida</taxon>
        <taxon>eudicotyledons</taxon>
        <taxon>Gunneridae</taxon>
        <taxon>Pentapetalae</taxon>
        <taxon>asterids</taxon>
        <taxon>lamiids</taxon>
        <taxon>Solanales</taxon>
        <taxon>Solanaceae</taxon>
        <taxon>Solanoideae</taxon>
        <taxon>Datureae</taxon>
        <taxon>Datura</taxon>
    </lineage>
</organism>
<name>A0ABS8VIA8_DATST</name>
<gene>
    <name evidence="1" type="ORF">HAX54_037469</name>
</gene>
<dbReference type="Pfam" id="PF05056">
    <property type="entry name" value="DUF674"/>
    <property type="match status" value="4"/>
</dbReference>
<protein>
    <submittedName>
        <fullName evidence="1">Uncharacterized protein</fullName>
    </submittedName>
</protein>
<sequence>MEKTNVCLKLLVDNKAHKVVFAESGKYFIDFLFNILTLPIGYFTGQPSTKSVFGSLGNMIPIMNNLGANYMQLNELGDVHGVMTWIITDNLFIAPSSAANMITVLKTSKAQIDPLQHKTIDFQISDLEQELLQVSLKSETVLTDLFLRQTGWRKTKNGEKCSVKLIIDTEANRVVFAEAGKDLFCFLIGLLQLPIATVIERTNRDKRGPTMIGCIGNVYQSVKNLNEAYYLQCNQTKDELLIPSASNSWFEALQLFHATPNKLLDSYGGYVKGLIAYMVTDDLSVTPLSMLSGLSRLNMCSSNADPTAKLELKTVEFGANEVLRFLEASFRSETVLSDVFLVRDELDDGVV</sequence>